<feature type="transmembrane region" description="Helical" evidence="3">
    <location>
        <begin position="12"/>
        <end position="38"/>
    </location>
</feature>
<keyword evidence="3" id="KW-1133">Transmembrane helix</keyword>
<dbReference type="InterPro" id="IPR012902">
    <property type="entry name" value="N_methyl_site"/>
</dbReference>
<keyword evidence="2" id="KW-0178">Competence</keyword>
<keyword evidence="3" id="KW-0812">Transmembrane</keyword>
<dbReference type="GO" id="GO:0009986">
    <property type="term" value="C:cell surface"/>
    <property type="evidence" value="ECO:0007669"/>
    <property type="project" value="UniProtKB-SubCell"/>
</dbReference>
<protein>
    <recommendedName>
        <fullName evidence="6">Prepilin-type N-terminal cleavage/methylation domain-containing protein</fullName>
    </recommendedName>
</protein>
<evidence type="ECO:0008006" key="6">
    <source>
        <dbReference type="Google" id="ProtNLM"/>
    </source>
</evidence>
<gene>
    <name evidence="4" type="ORF">DFR59_103228</name>
</gene>
<comment type="subcellular location">
    <subcellularLocation>
        <location evidence="1">Cell surface</location>
    </subcellularLocation>
</comment>
<evidence type="ECO:0000256" key="1">
    <source>
        <dbReference type="ARBA" id="ARBA00004241"/>
    </source>
</evidence>
<comment type="caution">
    <text evidence="4">The sequence shown here is derived from an EMBL/GenBank/DDBJ whole genome shotgun (WGS) entry which is preliminary data.</text>
</comment>
<name>A0A370GK58_9BACI</name>
<organism evidence="4 5">
    <name type="scientific">Falsibacillus pallidus</name>
    <dbReference type="NCBI Taxonomy" id="493781"/>
    <lineage>
        <taxon>Bacteria</taxon>
        <taxon>Bacillati</taxon>
        <taxon>Bacillota</taxon>
        <taxon>Bacilli</taxon>
        <taxon>Bacillales</taxon>
        <taxon>Bacillaceae</taxon>
        <taxon>Falsibacillus</taxon>
    </lineage>
</organism>
<evidence type="ECO:0000313" key="5">
    <source>
        <dbReference type="Proteomes" id="UP000255326"/>
    </source>
</evidence>
<evidence type="ECO:0000256" key="2">
    <source>
        <dbReference type="ARBA" id="ARBA00023287"/>
    </source>
</evidence>
<sequence>MERIKKVFNSEAGMTLIELLASITIFFLIIGVVIGFLLQTNHFVSQTNSTVIQEGNSQALRLLLQDTFSSGIEIAYTEDPQEIKVRQMDGTCHSFNVNKEQKTLYHYERKCDALMDFKYPEQGEAFKGISGIKLDSLDQKGRAFIVKIEGDKNIQYSFNLLNTELQK</sequence>
<proteinExistence type="predicted"/>
<dbReference type="GO" id="GO:0030420">
    <property type="term" value="P:establishment of competence for transformation"/>
    <property type="evidence" value="ECO:0007669"/>
    <property type="project" value="UniProtKB-KW"/>
</dbReference>
<evidence type="ECO:0000256" key="3">
    <source>
        <dbReference type="SAM" id="Phobius"/>
    </source>
</evidence>
<reference evidence="4 5" key="1">
    <citation type="submission" date="2018-07" db="EMBL/GenBank/DDBJ databases">
        <title>Genomic Encyclopedia of Type Strains, Phase IV (KMG-IV): sequencing the most valuable type-strain genomes for metagenomic binning, comparative biology and taxonomic classification.</title>
        <authorList>
            <person name="Goeker M."/>
        </authorList>
    </citation>
    <scope>NUCLEOTIDE SEQUENCE [LARGE SCALE GENOMIC DNA]</scope>
    <source>
        <strain evidence="4 5">DSM 25281</strain>
    </source>
</reference>
<dbReference type="AlphaFoldDB" id="A0A370GK58"/>
<dbReference type="RefSeq" id="WP_114745043.1">
    <property type="nucleotide sequence ID" value="NZ_QQAY01000003.1"/>
</dbReference>
<accession>A0A370GK58</accession>
<keyword evidence="3" id="KW-0472">Membrane</keyword>
<keyword evidence="5" id="KW-1185">Reference proteome</keyword>
<dbReference type="PROSITE" id="PS00409">
    <property type="entry name" value="PROKAR_NTER_METHYL"/>
    <property type="match status" value="1"/>
</dbReference>
<dbReference type="Proteomes" id="UP000255326">
    <property type="component" value="Unassembled WGS sequence"/>
</dbReference>
<evidence type="ECO:0000313" key="4">
    <source>
        <dbReference type="EMBL" id="RDI44162.1"/>
    </source>
</evidence>
<dbReference type="EMBL" id="QQAY01000003">
    <property type="protein sequence ID" value="RDI44162.1"/>
    <property type="molecule type" value="Genomic_DNA"/>
</dbReference>